<evidence type="ECO:0000256" key="2">
    <source>
        <dbReference type="ARBA" id="ARBA00007998"/>
    </source>
</evidence>
<keyword evidence="3" id="KW-0813">Transport</keyword>
<dbReference type="AlphaFoldDB" id="A0A165N1R4"/>
<feature type="transmembrane region" description="Helical" evidence="8">
    <location>
        <begin position="190"/>
        <end position="207"/>
    </location>
</feature>
<comment type="similarity">
    <text evidence="2">Belongs to the amino acid-polyamine-organocation (APC) superfamily. Spore germination protein (SGP) (TC 2.A.3.9) family.</text>
</comment>
<protein>
    <submittedName>
        <fullName evidence="9">Uncharacterized protein</fullName>
    </submittedName>
</protein>
<evidence type="ECO:0000256" key="4">
    <source>
        <dbReference type="ARBA" id="ARBA00022544"/>
    </source>
</evidence>
<name>A0A165N1R4_9BACL</name>
<dbReference type="InterPro" id="IPR004761">
    <property type="entry name" value="Spore_GerAB"/>
</dbReference>
<keyword evidence="6 8" id="KW-1133">Transmembrane helix</keyword>
<dbReference type="Gene3D" id="1.20.1740.10">
    <property type="entry name" value="Amino acid/polyamine transporter I"/>
    <property type="match status" value="1"/>
</dbReference>
<feature type="transmembrane region" description="Helical" evidence="8">
    <location>
        <begin position="333"/>
        <end position="356"/>
    </location>
</feature>
<gene>
    <name evidence="9" type="ORF">AWM68_14385</name>
</gene>
<comment type="caution">
    <text evidence="9">The sequence shown here is derived from an EMBL/GenBank/DDBJ whole genome shotgun (WGS) entry which is preliminary data.</text>
</comment>
<dbReference type="EMBL" id="LRFC01000038">
    <property type="protein sequence ID" value="KZE64274.1"/>
    <property type="molecule type" value="Genomic_DNA"/>
</dbReference>
<feature type="transmembrane region" description="Helical" evidence="8">
    <location>
        <begin position="145"/>
        <end position="164"/>
    </location>
</feature>
<feature type="transmembrane region" description="Helical" evidence="8">
    <location>
        <begin position="113"/>
        <end position="133"/>
    </location>
</feature>
<keyword evidence="7 8" id="KW-0472">Membrane</keyword>
<keyword evidence="4" id="KW-0309">Germination</keyword>
<dbReference type="GO" id="GO:0016020">
    <property type="term" value="C:membrane"/>
    <property type="evidence" value="ECO:0007669"/>
    <property type="project" value="UniProtKB-SubCell"/>
</dbReference>
<accession>A0A165N1R4</accession>
<keyword evidence="5 8" id="KW-0812">Transmembrane</keyword>
<evidence type="ECO:0000256" key="7">
    <source>
        <dbReference type="ARBA" id="ARBA00023136"/>
    </source>
</evidence>
<evidence type="ECO:0000313" key="9">
    <source>
        <dbReference type="EMBL" id="KZE64274.1"/>
    </source>
</evidence>
<evidence type="ECO:0000256" key="5">
    <source>
        <dbReference type="ARBA" id="ARBA00022692"/>
    </source>
</evidence>
<feature type="transmembrane region" description="Helical" evidence="8">
    <location>
        <begin position="12"/>
        <end position="36"/>
    </location>
</feature>
<organism evidence="9 10">
    <name type="scientific">Fictibacillus phosphorivorans</name>
    <dbReference type="NCBI Taxonomy" id="1221500"/>
    <lineage>
        <taxon>Bacteria</taxon>
        <taxon>Bacillati</taxon>
        <taxon>Bacillota</taxon>
        <taxon>Bacilli</taxon>
        <taxon>Bacillales</taxon>
        <taxon>Fictibacillaceae</taxon>
        <taxon>Fictibacillus</taxon>
    </lineage>
</organism>
<reference evidence="10" key="1">
    <citation type="submission" date="2016-01" db="EMBL/GenBank/DDBJ databases">
        <title>Draft genome of Chromobacterium sp. F49.</title>
        <authorList>
            <person name="Hong K.W."/>
        </authorList>
    </citation>
    <scope>NUCLEOTIDE SEQUENCE [LARGE SCALE GENOMIC DNA]</scope>
    <source>
        <strain evidence="10">P7IIIA</strain>
    </source>
</reference>
<evidence type="ECO:0000256" key="3">
    <source>
        <dbReference type="ARBA" id="ARBA00022448"/>
    </source>
</evidence>
<dbReference type="RefSeq" id="WP_066245469.1">
    <property type="nucleotide sequence ID" value="NZ_LRFC01000038.1"/>
</dbReference>
<evidence type="ECO:0000256" key="6">
    <source>
        <dbReference type="ARBA" id="ARBA00022989"/>
    </source>
</evidence>
<feature type="transmembrane region" description="Helical" evidence="8">
    <location>
        <begin position="219"/>
        <end position="240"/>
    </location>
</feature>
<evidence type="ECO:0000256" key="8">
    <source>
        <dbReference type="SAM" id="Phobius"/>
    </source>
</evidence>
<evidence type="ECO:0000313" key="10">
    <source>
        <dbReference type="Proteomes" id="UP000076567"/>
    </source>
</evidence>
<feature type="transmembrane region" description="Helical" evidence="8">
    <location>
        <begin position="301"/>
        <end position="321"/>
    </location>
</feature>
<keyword evidence="10" id="KW-1185">Reference proteome</keyword>
<feature type="transmembrane region" description="Helical" evidence="8">
    <location>
        <begin position="42"/>
        <end position="62"/>
    </location>
</feature>
<feature type="transmembrane region" description="Helical" evidence="8">
    <location>
        <begin position="83"/>
        <end position="107"/>
    </location>
</feature>
<feature type="transmembrane region" description="Helical" evidence="8">
    <location>
        <begin position="269"/>
        <end position="289"/>
    </location>
</feature>
<dbReference type="Proteomes" id="UP000076567">
    <property type="component" value="Unassembled WGS sequence"/>
</dbReference>
<sequence>MKNKKIQISSFQTFFLVIQSQIGISVISLPYFVFLAAKTDSWISVLIAGFIVQLIILMNWALLKRFPERNVFEIIKHVLGNRLGKLVIVFYVAYFILVASVVLSLFSLAIKSWLLPLTPQWVIKLLMVLIGIYIAKENIRIISRFYVLASVVIFMFIVLMFYSFRFGNHYYLMPIGISGVTPILKGVKEAILPFIGFELFMVVYPNINATDGTKLKVFTLANFFVTSFYTLITLACLAFFSPDELTLIPQPVLYLIKSFSFRIIERPDIFFTSFWIVLVATSFMSYLYSLSRGLKSVYISFYRKWYVYLGGMISFTLSNIYNQKIEVSKLSNLTSVLSLVFIVILPFILFMLTMFLKKREDIKYA</sequence>
<dbReference type="GO" id="GO:0009847">
    <property type="term" value="P:spore germination"/>
    <property type="evidence" value="ECO:0007669"/>
    <property type="project" value="InterPro"/>
</dbReference>
<dbReference type="PANTHER" id="PTHR34975">
    <property type="entry name" value="SPORE GERMINATION PROTEIN A2"/>
    <property type="match status" value="1"/>
</dbReference>
<evidence type="ECO:0000256" key="1">
    <source>
        <dbReference type="ARBA" id="ARBA00004141"/>
    </source>
</evidence>
<dbReference type="PANTHER" id="PTHR34975:SF2">
    <property type="entry name" value="SPORE GERMINATION PROTEIN A2"/>
    <property type="match status" value="1"/>
</dbReference>
<dbReference type="Pfam" id="PF03845">
    <property type="entry name" value="Spore_permease"/>
    <property type="match status" value="1"/>
</dbReference>
<proteinExistence type="inferred from homology"/>
<dbReference type="NCBIfam" id="TIGR00912">
    <property type="entry name" value="2A0309"/>
    <property type="match status" value="1"/>
</dbReference>
<comment type="subcellular location">
    <subcellularLocation>
        <location evidence="1">Membrane</location>
        <topology evidence="1">Multi-pass membrane protein</topology>
    </subcellularLocation>
</comment>